<name>A0A409V6E0_MYTGA</name>
<dbReference type="InterPro" id="IPR001128">
    <property type="entry name" value="Cyt_P450"/>
</dbReference>
<dbReference type="InterPro" id="IPR036396">
    <property type="entry name" value="Cyt_P450_sf"/>
</dbReference>
<dbReference type="GO" id="GO:0005506">
    <property type="term" value="F:iron ion binding"/>
    <property type="evidence" value="ECO:0007669"/>
    <property type="project" value="InterPro"/>
</dbReference>
<comment type="similarity">
    <text evidence="1">Belongs to the cytochrome P450 family.</text>
</comment>
<dbReference type="AlphaFoldDB" id="A0A409V6E0"/>
<dbReference type="GO" id="GO:0016705">
    <property type="term" value="F:oxidoreductase activity, acting on paired donors, with incorporation or reduction of molecular oxygen"/>
    <property type="evidence" value="ECO:0007669"/>
    <property type="project" value="InterPro"/>
</dbReference>
<dbReference type="Proteomes" id="UP000266721">
    <property type="component" value="Unassembled WGS sequence"/>
</dbReference>
<evidence type="ECO:0000313" key="2">
    <source>
        <dbReference type="EMBL" id="OPL20199.1"/>
    </source>
</evidence>
<sequence length="94" mass="10673">LNYITTADKEGKHFGDLLLDLVKKYGHTIKLILISKPLVVSVNQEAVKELLVTGGHKKSDDIYKRASKTSYDFHITVNDYSYDPLQNSELDFKS</sequence>
<gene>
    <name evidence="2" type="ORF">AM593_10527</name>
</gene>
<evidence type="ECO:0000313" key="3">
    <source>
        <dbReference type="Proteomes" id="UP000266721"/>
    </source>
</evidence>
<evidence type="ECO:0000256" key="1">
    <source>
        <dbReference type="ARBA" id="ARBA00010617"/>
    </source>
</evidence>
<protein>
    <submittedName>
        <fullName evidence="2">Uncharacterized protein</fullName>
    </submittedName>
</protein>
<accession>A0A409V6E0</accession>
<organism evidence="2 3">
    <name type="scientific">Mytilus galloprovincialis</name>
    <name type="common">Mediterranean mussel</name>
    <dbReference type="NCBI Taxonomy" id="29158"/>
    <lineage>
        <taxon>Eukaryota</taxon>
        <taxon>Metazoa</taxon>
        <taxon>Spiralia</taxon>
        <taxon>Lophotrochozoa</taxon>
        <taxon>Mollusca</taxon>
        <taxon>Bivalvia</taxon>
        <taxon>Autobranchia</taxon>
        <taxon>Pteriomorphia</taxon>
        <taxon>Mytilida</taxon>
        <taxon>Mytiloidea</taxon>
        <taxon>Mytilidae</taxon>
        <taxon>Mytilinae</taxon>
        <taxon>Mytilus</taxon>
    </lineage>
</organism>
<proteinExistence type="inferred from homology"/>
<reference evidence="2 3" key="1">
    <citation type="journal article" date="2016" name="PLoS ONE">
        <title>A First Insight into the Genome of the Filter-Feeder Mussel Mytilus galloprovincialis.</title>
        <authorList>
            <person name="Murgarella M."/>
            <person name="Puiu D."/>
            <person name="Novoa B."/>
            <person name="Figueras A."/>
            <person name="Posada D."/>
            <person name="Canchaya C."/>
        </authorList>
    </citation>
    <scope>NUCLEOTIDE SEQUENCE [LARGE SCALE GENOMIC DNA]</scope>
    <source>
        <tissue evidence="2">Muscle</tissue>
    </source>
</reference>
<keyword evidence="3" id="KW-1185">Reference proteome</keyword>
<dbReference type="GO" id="GO:0020037">
    <property type="term" value="F:heme binding"/>
    <property type="evidence" value="ECO:0007669"/>
    <property type="project" value="InterPro"/>
</dbReference>
<feature type="non-terminal residue" evidence="2">
    <location>
        <position position="94"/>
    </location>
</feature>
<dbReference type="SUPFAM" id="SSF48264">
    <property type="entry name" value="Cytochrome P450"/>
    <property type="match status" value="1"/>
</dbReference>
<dbReference type="EMBL" id="KV617150">
    <property type="protein sequence ID" value="OPL20199.1"/>
    <property type="molecule type" value="Genomic_DNA"/>
</dbReference>
<feature type="non-terminal residue" evidence="2">
    <location>
        <position position="1"/>
    </location>
</feature>
<dbReference type="GO" id="GO:0004497">
    <property type="term" value="F:monooxygenase activity"/>
    <property type="evidence" value="ECO:0007669"/>
    <property type="project" value="InterPro"/>
</dbReference>
<dbReference type="Pfam" id="PF00067">
    <property type="entry name" value="p450"/>
    <property type="match status" value="1"/>
</dbReference>